<sequence>MFFRQRFRLFLAYSDLSGWCAGGSTDLHLVRVAEAIGGFSGSVADVITVVMWKMKLVVVDPDLGLL</sequence>
<dbReference type="EMBL" id="PSQE01000007">
    <property type="protein sequence ID" value="RHN46598.1"/>
    <property type="molecule type" value="Genomic_DNA"/>
</dbReference>
<name>A0A396H1G9_MEDTR</name>
<accession>A0A396H1G9</accession>
<organism evidence="1">
    <name type="scientific">Medicago truncatula</name>
    <name type="common">Barrel medic</name>
    <name type="synonym">Medicago tribuloides</name>
    <dbReference type="NCBI Taxonomy" id="3880"/>
    <lineage>
        <taxon>Eukaryota</taxon>
        <taxon>Viridiplantae</taxon>
        <taxon>Streptophyta</taxon>
        <taxon>Embryophyta</taxon>
        <taxon>Tracheophyta</taxon>
        <taxon>Spermatophyta</taxon>
        <taxon>Magnoliopsida</taxon>
        <taxon>eudicotyledons</taxon>
        <taxon>Gunneridae</taxon>
        <taxon>Pentapetalae</taxon>
        <taxon>rosids</taxon>
        <taxon>fabids</taxon>
        <taxon>Fabales</taxon>
        <taxon>Fabaceae</taxon>
        <taxon>Papilionoideae</taxon>
        <taxon>50 kb inversion clade</taxon>
        <taxon>NPAAA clade</taxon>
        <taxon>Hologalegina</taxon>
        <taxon>IRL clade</taxon>
        <taxon>Trifolieae</taxon>
        <taxon>Medicago</taxon>
    </lineage>
</organism>
<dbReference type="Gramene" id="rna41102">
    <property type="protein sequence ID" value="RHN46598.1"/>
    <property type="gene ID" value="gene41102"/>
</dbReference>
<dbReference type="AlphaFoldDB" id="A0A396H1G9"/>
<comment type="caution">
    <text evidence="1">The sequence shown here is derived from an EMBL/GenBank/DDBJ whole genome shotgun (WGS) entry which is preliminary data.</text>
</comment>
<reference evidence="1" key="1">
    <citation type="journal article" date="2018" name="Nat. Plants">
        <title>Whole-genome landscape of Medicago truncatula symbiotic genes.</title>
        <authorList>
            <person name="Pecrix Y."/>
            <person name="Gamas P."/>
            <person name="Carrere S."/>
        </authorList>
    </citation>
    <scope>NUCLEOTIDE SEQUENCE</scope>
    <source>
        <tissue evidence="1">Leaves</tissue>
    </source>
</reference>
<proteinExistence type="predicted"/>
<protein>
    <submittedName>
        <fullName evidence="1">Uncharacterized protein</fullName>
    </submittedName>
</protein>
<dbReference type="Proteomes" id="UP000265566">
    <property type="component" value="Chromosome 7"/>
</dbReference>
<evidence type="ECO:0000313" key="1">
    <source>
        <dbReference type="EMBL" id="RHN46598.1"/>
    </source>
</evidence>
<gene>
    <name evidence="1" type="ORF">MtrunA17_Chr7g0243941</name>
</gene>